<sequence length="96" mass="10134">MGCLLPQGVSNAIESLKHGKWLPTLGAILKVPFLTFFLIATGMYGVQNGFQGLNASYFAPKATGFLELTPLLLLSLLGFESGKSAAGEMKNPAVMS</sequence>
<evidence type="ECO:0000256" key="1">
    <source>
        <dbReference type="SAM" id="Phobius"/>
    </source>
</evidence>
<name>A0A366IK88_9MICO</name>
<keyword evidence="1" id="KW-0812">Transmembrane</keyword>
<gene>
    <name evidence="2" type="ORF">DFO65_10611</name>
</gene>
<feature type="transmembrane region" description="Helical" evidence="1">
    <location>
        <begin position="21"/>
        <end position="46"/>
    </location>
</feature>
<organism evidence="2 3">
    <name type="scientific">Brevibacterium celere</name>
    <dbReference type="NCBI Taxonomy" id="225845"/>
    <lineage>
        <taxon>Bacteria</taxon>
        <taxon>Bacillati</taxon>
        <taxon>Actinomycetota</taxon>
        <taxon>Actinomycetes</taxon>
        <taxon>Micrococcales</taxon>
        <taxon>Brevibacteriaceae</taxon>
        <taxon>Brevibacterium</taxon>
    </lineage>
</organism>
<evidence type="ECO:0000313" key="2">
    <source>
        <dbReference type="EMBL" id="RBP71168.1"/>
    </source>
</evidence>
<dbReference type="AlphaFoldDB" id="A0A366IK88"/>
<proteinExistence type="predicted"/>
<evidence type="ECO:0000313" key="3">
    <source>
        <dbReference type="Proteomes" id="UP000253509"/>
    </source>
</evidence>
<comment type="caution">
    <text evidence="2">The sequence shown here is derived from an EMBL/GenBank/DDBJ whole genome shotgun (WGS) entry which is preliminary data.</text>
</comment>
<keyword evidence="1" id="KW-0472">Membrane</keyword>
<keyword evidence="1" id="KW-1133">Transmembrane helix</keyword>
<dbReference type="EMBL" id="QNSB01000006">
    <property type="protein sequence ID" value="RBP71168.1"/>
    <property type="molecule type" value="Genomic_DNA"/>
</dbReference>
<protein>
    <submittedName>
        <fullName evidence="2">Uncharacterized protein</fullName>
    </submittedName>
</protein>
<accession>A0A366IK88</accession>
<dbReference type="Gene3D" id="1.20.1740.10">
    <property type="entry name" value="Amino acid/polyamine transporter I"/>
    <property type="match status" value="1"/>
</dbReference>
<dbReference type="Proteomes" id="UP000253509">
    <property type="component" value="Unassembled WGS sequence"/>
</dbReference>
<reference evidence="2 3" key="1">
    <citation type="submission" date="2018-06" db="EMBL/GenBank/DDBJ databases">
        <title>Freshwater and sediment microbial communities from various areas in North America, analyzing microbe dynamics in response to fracking.</title>
        <authorList>
            <person name="Lamendella R."/>
        </authorList>
    </citation>
    <scope>NUCLEOTIDE SEQUENCE [LARGE SCALE GENOMIC DNA]</scope>
    <source>
        <strain evidence="2 3">3b_TX</strain>
    </source>
</reference>
<keyword evidence="3" id="KW-1185">Reference proteome</keyword>